<sequence length="83" mass="9761">MDSEEHHNTRYLFSYNQEPPVTPHHHHISGRYNAEECYTHDSSSTSHNWWRRKGAFVYNHTPKVVSTLSSMLDGQTVIPDHNR</sequence>
<gene>
    <name evidence="1" type="ORF">E2C01_029231</name>
</gene>
<proteinExistence type="predicted"/>
<evidence type="ECO:0000313" key="2">
    <source>
        <dbReference type="Proteomes" id="UP000324222"/>
    </source>
</evidence>
<dbReference type="Proteomes" id="UP000324222">
    <property type="component" value="Unassembled WGS sequence"/>
</dbReference>
<dbReference type="AlphaFoldDB" id="A0A5B7EU33"/>
<reference evidence="1 2" key="1">
    <citation type="submission" date="2019-05" db="EMBL/GenBank/DDBJ databases">
        <title>Another draft genome of Portunus trituberculatus and its Hox gene families provides insights of decapod evolution.</title>
        <authorList>
            <person name="Jeong J.-H."/>
            <person name="Song I."/>
            <person name="Kim S."/>
            <person name="Choi T."/>
            <person name="Kim D."/>
            <person name="Ryu S."/>
            <person name="Kim W."/>
        </authorList>
    </citation>
    <scope>NUCLEOTIDE SEQUENCE [LARGE SCALE GENOMIC DNA]</scope>
    <source>
        <tissue evidence="1">Muscle</tissue>
    </source>
</reference>
<evidence type="ECO:0000313" key="1">
    <source>
        <dbReference type="EMBL" id="MPC35794.1"/>
    </source>
</evidence>
<comment type="caution">
    <text evidence="1">The sequence shown here is derived from an EMBL/GenBank/DDBJ whole genome shotgun (WGS) entry which is preliminary data.</text>
</comment>
<organism evidence="1 2">
    <name type="scientific">Portunus trituberculatus</name>
    <name type="common">Swimming crab</name>
    <name type="synonym">Neptunus trituberculatus</name>
    <dbReference type="NCBI Taxonomy" id="210409"/>
    <lineage>
        <taxon>Eukaryota</taxon>
        <taxon>Metazoa</taxon>
        <taxon>Ecdysozoa</taxon>
        <taxon>Arthropoda</taxon>
        <taxon>Crustacea</taxon>
        <taxon>Multicrustacea</taxon>
        <taxon>Malacostraca</taxon>
        <taxon>Eumalacostraca</taxon>
        <taxon>Eucarida</taxon>
        <taxon>Decapoda</taxon>
        <taxon>Pleocyemata</taxon>
        <taxon>Brachyura</taxon>
        <taxon>Eubrachyura</taxon>
        <taxon>Portunoidea</taxon>
        <taxon>Portunidae</taxon>
        <taxon>Portuninae</taxon>
        <taxon>Portunus</taxon>
    </lineage>
</organism>
<dbReference type="EMBL" id="VSRR010003347">
    <property type="protein sequence ID" value="MPC35794.1"/>
    <property type="molecule type" value="Genomic_DNA"/>
</dbReference>
<name>A0A5B7EU33_PORTR</name>
<accession>A0A5B7EU33</accession>
<keyword evidence="2" id="KW-1185">Reference proteome</keyword>
<protein>
    <submittedName>
        <fullName evidence="1">Uncharacterized protein</fullName>
    </submittedName>
</protein>